<accession>A0A8S9T5W9</accession>
<reference evidence="1" key="2">
    <citation type="submission" date="2019-11" db="EMBL/GenBank/DDBJ databases">
        <title>Improved Assembly of Tolypothrix boutellei genome.</title>
        <authorList>
            <person name="Sarangi A.N."/>
            <person name="Mukherjee M."/>
            <person name="Ghosh S."/>
            <person name="Singh D."/>
            <person name="Das A."/>
            <person name="Kant S."/>
            <person name="Prusty A."/>
            <person name="Tripathy S."/>
        </authorList>
    </citation>
    <scope>NUCLEOTIDE SEQUENCE</scope>
    <source>
        <strain evidence="1">VB521301</strain>
    </source>
</reference>
<sequence length="45" mass="5388">MQTTKAYGYTYEAKEYKTVEAWGWLKNKKKYMKRYSALLDSGQKT</sequence>
<reference evidence="1" key="1">
    <citation type="journal article" date="2015" name="Genome Announc.">
        <title>Draft Genome Sequence of Tolypothrix boutellei Strain VB521301.</title>
        <authorList>
            <person name="Chandrababunaidu M.M."/>
            <person name="Singh D."/>
            <person name="Sen D."/>
            <person name="Bhan S."/>
            <person name="Das S."/>
            <person name="Gupta A."/>
            <person name="Adhikary S.P."/>
            <person name="Tripathy S."/>
        </authorList>
    </citation>
    <scope>NUCLEOTIDE SEQUENCE</scope>
    <source>
        <strain evidence="1">VB521301</strain>
    </source>
</reference>
<evidence type="ECO:0000313" key="2">
    <source>
        <dbReference type="Proteomes" id="UP000029738"/>
    </source>
</evidence>
<evidence type="ECO:0000313" key="1">
    <source>
        <dbReference type="EMBL" id="KAF3887795.1"/>
    </source>
</evidence>
<dbReference type="RefSeq" id="WP_153021559.1">
    <property type="nucleotide sequence ID" value="NZ_JHEG04000001.1"/>
</dbReference>
<dbReference type="Proteomes" id="UP000029738">
    <property type="component" value="Unassembled WGS sequence"/>
</dbReference>
<organism evidence="1 2">
    <name type="scientific">Tolypothrix bouteillei VB521301</name>
    <dbReference type="NCBI Taxonomy" id="1479485"/>
    <lineage>
        <taxon>Bacteria</taxon>
        <taxon>Bacillati</taxon>
        <taxon>Cyanobacteriota</taxon>
        <taxon>Cyanophyceae</taxon>
        <taxon>Nostocales</taxon>
        <taxon>Tolypothrichaceae</taxon>
        <taxon>Tolypothrix</taxon>
    </lineage>
</organism>
<dbReference type="EMBL" id="JHEG04000001">
    <property type="protein sequence ID" value="KAF3887795.1"/>
    <property type="molecule type" value="Genomic_DNA"/>
</dbReference>
<keyword evidence="2" id="KW-1185">Reference proteome</keyword>
<comment type="caution">
    <text evidence="1">The sequence shown here is derived from an EMBL/GenBank/DDBJ whole genome shotgun (WGS) entry which is preliminary data.</text>
</comment>
<protein>
    <submittedName>
        <fullName evidence="1">Uncharacterized protein</fullName>
    </submittedName>
</protein>
<dbReference type="AlphaFoldDB" id="A0A8S9T5W9"/>
<name>A0A8S9T5W9_9CYAN</name>
<proteinExistence type="predicted"/>
<gene>
    <name evidence="1" type="ORF">DA73_0400021575</name>
</gene>